<organism evidence="1 2">
    <name type="scientific">Oesophagostomum dentatum</name>
    <name type="common">Nodular worm</name>
    <dbReference type="NCBI Taxonomy" id="61180"/>
    <lineage>
        <taxon>Eukaryota</taxon>
        <taxon>Metazoa</taxon>
        <taxon>Ecdysozoa</taxon>
        <taxon>Nematoda</taxon>
        <taxon>Chromadorea</taxon>
        <taxon>Rhabditida</taxon>
        <taxon>Rhabditina</taxon>
        <taxon>Rhabditomorpha</taxon>
        <taxon>Strongyloidea</taxon>
        <taxon>Strongylidae</taxon>
        <taxon>Oesophagostomum</taxon>
    </lineage>
</organism>
<dbReference type="Proteomes" id="UP000053660">
    <property type="component" value="Unassembled WGS sequence"/>
</dbReference>
<keyword evidence="2" id="KW-1185">Reference proteome</keyword>
<sequence>MKSLKGYMWLKQIYPLKRQGNNNDSDDDVCGTIPGKAYHFSVSESTRYAYYVGCQRLHDGRQLHALRVIDTWRGTIMLV</sequence>
<gene>
    <name evidence="1" type="ORF">OESDEN_09370</name>
</gene>
<dbReference type="AlphaFoldDB" id="A0A0B1T3Q5"/>
<name>A0A0B1T3Q5_OESDE</name>
<dbReference type="OrthoDB" id="10366722at2759"/>
<dbReference type="EMBL" id="KN552665">
    <property type="protein sequence ID" value="KHJ90776.1"/>
    <property type="molecule type" value="Genomic_DNA"/>
</dbReference>
<reference evidence="1 2" key="1">
    <citation type="submission" date="2014-03" db="EMBL/GenBank/DDBJ databases">
        <title>Draft genome of the hookworm Oesophagostomum dentatum.</title>
        <authorList>
            <person name="Mitreva M."/>
        </authorList>
    </citation>
    <scope>NUCLEOTIDE SEQUENCE [LARGE SCALE GENOMIC DNA]</scope>
    <source>
        <strain evidence="1 2">OD-Hann</strain>
    </source>
</reference>
<evidence type="ECO:0000313" key="1">
    <source>
        <dbReference type="EMBL" id="KHJ90776.1"/>
    </source>
</evidence>
<evidence type="ECO:0000313" key="2">
    <source>
        <dbReference type="Proteomes" id="UP000053660"/>
    </source>
</evidence>
<protein>
    <submittedName>
        <fullName evidence="1">Uncharacterized protein</fullName>
    </submittedName>
</protein>
<proteinExistence type="predicted"/>
<accession>A0A0B1T3Q5</accession>